<evidence type="ECO:0000313" key="2">
    <source>
        <dbReference type="EMBL" id="NEZ56865.1"/>
    </source>
</evidence>
<dbReference type="CDD" id="cd05243">
    <property type="entry name" value="SDR_a5"/>
    <property type="match status" value="1"/>
</dbReference>
<dbReference type="EMBL" id="QXHD01000004">
    <property type="protein sequence ID" value="NEZ56865.1"/>
    <property type="molecule type" value="Genomic_DNA"/>
</dbReference>
<gene>
    <name evidence="2" type="ORF">DXZ20_14485</name>
</gene>
<dbReference type="PANTHER" id="PTHR14194">
    <property type="entry name" value="NITROGEN METABOLIC REGULATION PROTEIN NMR-RELATED"/>
    <property type="match status" value="1"/>
</dbReference>
<dbReference type="AlphaFoldDB" id="A0A6M0RKZ0"/>
<dbReference type="InterPro" id="IPR036291">
    <property type="entry name" value="NAD(P)-bd_dom_sf"/>
</dbReference>
<comment type="caution">
    <text evidence="2">The sequence shown here is derived from an EMBL/GenBank/DDBJ whole genome shotgun (WGS) entry which is preliminary data.</text>
</comment>
<dbReference type="Pfam" id="PF13460">
    <property type="entry name" value="NAD_binding_10"/>
    <property type="match status" value="1"/>
</dbReference>
<evidence type="ECO:0000313" key="3">
    <source>
        <dbReference type="Proteomes" id="UP000481033"/>
    </source>
</evidence>
<feature type="domain" description="NAD(P)-binding" evidence="1">
    <location>
        <begin position="11"/>
        <end position="220"/>
    </location>
</feature>
<name>A0A6M0RKZ0_9CYAN</name>
<protein>
    <submittedName>
        <fullName evidence="2">SDR family oxidoreductase</fullName>
    </submittedName>
</protein>
<dbReference type="InterPro" id="IPR044163">
    <property type="entry name" value="SARED1-like"/>
</dbReference>
<dbReference type="SUPFAM" id="SSF51735">
    <property type="entry name" value="NAD(P)-binding Rossmann-fold domains"/>
    <property type="match status" value="1"/>
</dbReference>
<proteinExistence type="predicted"/>
<dbReference type="Gene3D" id="3.40.50.720">
    <property type="entry name" value="NAD(P)-binding Rossmann-like Domain"/>
    <property type="match status" value="1"/>
</dbReference>
<dbReference type="GO" id="GO:0016491">
    <property type="term" value="F:oxidoreductase activity"/>
    <property type="evidence" value="ECO:0007669"/>
    <property type="project" value="InterPro"/>
</dbReference>
<keyword evidence="3" id="KW-1185">Reference proteome</keyword>
<evidence type="ECO:0000259" key="1">
    <source>
        <dbReference type="Pfam" id="PF13460"/>
    </source>
</evidence>
<dbReference type="PANTHER" id="PTHR14194:SF86">
    <property type="entry name" value="OS05G0110300 PROTEIN"/>
    <property type="match status" value="1"/>
</dbReference>
<reference evidence="2 3" key="1">
    <citation type="journal article" date="2020" name="Microb. Ecol.">
        <title>Ecogenomics of the Marine Benthic Filamentous Cyanobacterium Adonisia.</title>
        <authorList>
            <person name="Walter J.M."/>
            <person name="Coutinho F.H."/>
            <person name="Leomil L."/>
            <person name="Hargreaves P.I."/>
            <person name="Campeao M.E."/>
            <person name="Vieira V.V."/>
            <person name="Silva B.S."/>
            <person name="Fistarol G.O."/>
            <person name="Salomon P.S."/>
            <person name="Sawabe T."/>
            <person name="Mino S."/>
            <person name="Hosokawa M."/>
            <person name="Miyashita H."/>
            <person name="Maruyama F."/>
            <person name="van Verk M.C."/>
            <person name="Dutilh B.E."/>
            <person name="Thompson C.C."/>
            <person name="Thompson F.L."/>
        </authorList>
    </citation>
    <scope>NUCLEOTIDE SEQUENCE [LARGE SCALE GENOMIC DNA]</scope>
    <source>
        <strain evidence="2 3">CCMR0081</strain>
    </source>
</reference>
<dbReference type="Proteomes" id="UP000481033">
    <property type="component" value="Unassembled WGS sequence"/>
</dbReference>
<dbReference type="RefSeq" id="WP_163698849.1">
    <property type="nucleotide sequence ID" value="NZ_QXHD01000004.1"/>
</dbReference>
<organism evidence="2 3">
    <name type="scientific">Adonisia turfae CCMR0081</name>
    <dbReference type="NCBI Taxonomy" id="2292702"/>
    <lineage>
        <taxon>Bacteria</taxon>
        <taxon>Bacillati</taxon>
        <taxon>Cyanobacteriota</taxon>
        <taxon>Adonisia</taxon>
        <taxon>Adonisia turfae</taxon>
    </lineage>
</organism>
<sequence>MSHPLNVLVTGATGQTGSLVVKKLQTLPESFCVRGFARSPQKAKALFDSTDNFFFGNILQPNDLVPALEGCDSLVILTSAVPQMKAPPQPGQRPEFTFAPGEMPEQIDYQGQTNQIEAAKRAGIQQIVLVGSMGGTDENHFLNTIGNGNILIWKRKAEQHLIDSGIDYTIIRAGGLLDQPGGKRELVVSKNDVLLKNPPEGITTSIPRADVAAVVVQALLQTTARNKAFDVVSKPESPNQTPVNNDFKALFAQTQAGL</sequence>
<accession>A0A6M0RKZ0</accession>
<dbReference type="InterPro" id="IPR016040">
    <property type="entry name" value="NAD(P)-bd_dom"/>
</dbReference>